<keyword evidence="8" id="KW-0443">Lipid metabolism</keyword>
<keyword evidence="4" id="KW-0444">Lipid biosynthesis</keyword>
<evidence type="ECO:0000256" key="1">
    <source>
        <dbReference type="ARBA" id="ARBA00004141"/>
    </source>
</evidence>
<evidence type="ECO:0000256" key="7">
    <source>
        <dbReference type="ARBA" id="ARBA00022989"/>
    </source>
</evidence>
<gene>
    <name evidence="14" type="ORF">RHGRI_008918</name>
</gene>
<evidence type="ECO:0000256" key="3">
    <source>
        <dbReference type="ARBA" id="ARBA00019082"/>
    </source>
</evidence>
<accession>A0AAV6L3A0</accession>
<keyword evidence="11" id="KW-1208">Phospholipid metabolism</keyword>
<evidence type="ECO:0000256" key="9">
    <source>
        <dbReference type="ARBA" id="ARBA00023136"/>
    </source>
</evidence>
<keyword evidence="12" id="KW-0012">Acyltransferase</keyword>
<feature type="transmembrane region" description="Helical" evidence="13">
    <location>
        <begin position="110"/>
        <end position="130"/>
    </location>
</feature>
<dbReference type="PANTHER" id="PTHR31201">
    <property type="entry name" value="OS01G0585100 PROTEIN"/>
    <property type="match status" value="1"/>
</dbReference>
<dbReference type="Proteomes" id="UP000823749">
    <property type="component" value="Chromosome 3"/>
</dbReference>
<keyword evidence="10" id="KW-0594">Phospholipid biosynthesis</keyword>
<evidence type="ECO:0000256" key="8">
    <source>
        <dbReference type="ARBA" id="ARBA00023098"/>
    </source>
</evidence>
<dbReference type="GO" id="GO:0006656">
    <property type="term" value="P:phosphatidylcholine biosynthetic process"/>
    <property type="evidence" value="ECO:0007669"/>
    <property type="project" value="TreeGrafter"/>
</dbReference>
<dbReference type="GO" id="GO:0016020">
    <property type="term" value="C:membrane"/>
    <property type="evidence" value="ECO:0007669"/>
    <property type="project" value="UniProtKB-SubCell"/>
</dbReference>
<evidence type="ECO:0000256" key="4">
    <source>
        <dbReference type="ARBA" id="ARBA00022516"/>
    </source>
</evidence>
<comment type="similarity">
    <text evidence="2">Belongs to the GPC1 family.</text>
</comment>
<comment type="caution">
    <text evidence="14">The sequence shown here is derived from an EMBL/GenBank/DDBJ whole genome shotgun (WGS) entry which is preliminary data.</text>
</comment>
<feature type="transmembrane region" description="Helical" evidence="13">
    <location>
        <begin position="57"/>
        <end position="78"/>
    </location>
</feature>
<dbReference type="InterPro" id="IPR021261">
    <property type="entry name" value="GPCAT"/>
</dbReference>
<dbReference type="AlphaFoldDB" id="A0AAV6L3A0"/>
<sequence length="423" mass="49110">MNHVNGDPFEIKQRLKDRSKRVAQTKEILSKQAVKSKEILSKRAVKLAKQAEEHERFISKVTHLCSVLGFGAFCFLLGSRPQDVPYVYCLFYVTFVPLRWIYYRFMKWHYYLLDFCYYANTFFLVMLLLFPKNEKLFMICFSFAEGPLAWALIVWRCSLVFSSVDKIVSVLIHLLPAGISFPEGIPTPNRRNPLFSGTVFFTIRWWDPTYFESMHPDGTAQRASWPYVESKSYLWTWLFLVPLAAYSLWQALYLIIVNVLRRQRLLKDPEIMTSYRELSKKAQRANNIWWRLSGLLGDNNRLVMYITLQALFTVATMAFTVPIFLSYRLHVMFQIFKASATIWNGGHFSLEVMPKQVVLKEKKKRETQSAKILEDKPSVALENAMEAANSSAKTQEDRPSVVLENALNAVNLLRNQIPNGTCT</sequence>
<evidence type="ECO:0000256" key="13">
    <source>
        <dbReference type="SAM" id="Phobius"/>
    </source>
</evidence>
<evidence type="ECO:0000256" key="10">
    <source>
        <dbReference type="ARBA" id="ARBA00023209"/>
    </source>
</evidence>
<feature type="transmembrane region" description="Helical" evidence="13">
    <location>
        <begin position="84"/>
        <end position="103"/>
    </location>
</feature>
<protein>
    <recommendedName>
        <fullName evidence="3">Glycerophosphocholine acyltransferase 1</fullName>
    </recommendedName>
</protein>
<keyword evidence="6 13" id="KW-0812">Transmembrane</keyword>
<dbReference type="PANTHER" id="PTHR31201:SF1">
    <property type="entry name" value="GLYCEROPHOSPHOCHOLINE ACYLTRANSFERASE 1"/>
    <property type="match status" value="1"/>
</dbReference>
<keyword evidence="15" id="KW-1185">Reference proteome</keyword>
<proteinExistence type="inferred from homology"/>
<organism evidence="14 15">
    <name type="scientific">Rhododendron griersonianum</name>
    <dbReference type="NCBI Taxonomy" id="479676"/>
    <lineage>
        <taxon>Eukaryota</taxon>
        <taxon>Viridiplantae</taxon>
        <taxon>Streptophyta</taxon>
        <taxon>Embryophyta</taxon>
        <taxon>Tracheophyta</taxon>
        <taxon>Spermatophyta</taxon>
        <taxon>Magnoliopsida</taxon>
        <taxon>eudicotyledons</taxon>
        <taxon>Gunneridae</taxon>
        <taxon>Pentapetalae</taxon>
        <taxon>asterids</taxon>
        <taxon>Ericales</taxon>
        <taxon>Ericaceae</taxon>
        <taxon>Ericoideae</taxon>
        <taxon>Rhodoreae</taxon>
        <taxon>Rhododendron</taxon>
    </lineage>
</organism>
<comment type="subcellular location">
    <subcellularLocation>
        <location evidence="1">Membrane</location>
        <topology evidence="1">Multi-pass membrane protein</topology>
    </subcellularLocation>
</comment>
<evidence type="ECO:0000256" key="5">
    <source>
        <dbReference type="ARBA" id="ARBA00022679"/>
    </source>
</evidence>
<evidence type="ECO:0000313" key="15">
    <source>
        <dbReference type="Proteomes" id="UP000823749"/>
    </source>
</evidence>
<evidence type="ECO:0000256" key="12">
    <source>
        <dbReference type="ARBA" id="ARBA00023315"/>
    </source>
</evidence>
<dbReference type="Pfam" id="PF10998">
    <property type="entry name" value="DUF2838"/>
    <property type="match status" value="1"/>
</dbReference>
<evidence type="ECO:0000256" key="11">
    <source>
        <dbReference type="ARBA" id="ARBA00023264"/>
    </source>
</evidence>
<reference evidence="14" key="1">
    <citation type="submission" date="2020-08" db="EMBL/GenBank/DDBJ databases">
        <title>Plant Genome Project.</title>
        <authorList>
            <person name="Zhang R.-G."/>
        </authorList>
    </citation>
    <scope>NUCLEOTIDE SEQUENCE</scope>
    <source>
        <strain evidence="14">WSP0</strain>
        <tissue evidence="14">Leaf</tissue>
    </source>
</reference>
<keyword evidence="7 13" id="KW-1133">Transmembrane helix</keyword>
<dbReference type="EMBL" id="JACTNZ010000003">
    <property type="protein sequence ID" value="KAG5559156.1"/>
    <property type="molecule type" value="Genomic_DNA"/>
</dbReference>
<feature type="transmembrane region" description="Helical" evidence="13">
    <location>
        <begin position="302"/>
        <end position="325"/>
    </location>
</feature>
<feature type="transmembrane region" description="Helical" evidence="13">
    <location>
        <begin position="234"/>
        <end position="257"/>
    </location>
</feature>
<evidence type="ECO:0000256" key="6">
    <source>
        <dbReference type="ARBA" id="ARBA00022692"/>
    </source>
</evidence>
<dbReference type="GO" id="GO:0016746">
    <property type="term" value="F:acyltransferase activity"/>
    <property type="evidence" value="ECO:0007669"/>
    <property type="project" value="UniProtKB-KW"/>
</dbReference>
<evidence type="ECO:0000256" key="2">
    <source>
        <dbReference type="ARBA" id="ARBA00006675"/>
    </source>
</evidence>
<name>A0AAV6L3A0_9ERIC</name>
<keyword evidence="9 13" id="KW-0472">Membrane</keyword>
<evidence type="ECO:0000313" key="14">
    <source>
        <dbReference type="EMBL" id="KAG5559156.1"/>
    </source>
</evidence>
<keyword evidence="5" id="KW-0808">Transferase</keyword>